<protein>
    <submittedName>
        <fullName evidence="1">Uncharacterized protein</fullName>
    </submittedName>
</protein>
<evidence type="ECO:0000313" key="1">
    <source>
        <dbReference type="EMBL" id="CAB4158795.1"/>
    </source>
</evidence>
<name>A0A6J5NNR3_9CAUD</name>
<organism evidence="1">
    <name type="scientific">uncultured Caudovirales phage</name>
    <dbReference type="NCBI Taxonomy" id="2100421"/>
    <lineage>
        <taxon>Viruses</taxon>
        <taxon>Duplodnaviria</taxon>
        <taxon>Heunggongvirae</taxon>
        <taxon>Uroviricota</taxon>
        <taxon>Caudoviricetes</taxon>
        <taxon>Peduoviridae</taxon>
        <taxon>Maltschvirus</taxon>
        <taxon>Maltschvirus maltsch</taxon>
    </lineage>
</organism>
<accession>A0A6J5NNR3</accession>
<gene>
    <name evidence="1" type="ORF">UFOVP698_33</name>
</gene>
<proteinExistence type="predicted"/>
<reference evidence="1" key="1">
    <citation type="submission" date="2020-04" db="EMBL/GenBank/DDBJ databases">
        <authorList>
            <person name="Chiriac C."/>
            <person name="Salcher M."/>
            <person name="Ghai R."/>
            <person name="Kavagutti S V."/>
        </authorList>
    </citation>
    <scope>NUCLEOTIDE SEQUENCE</scope>
</reference>
<dbReference type="EMBL" id="LR796678">
    <property type="protein sequence ID" value="CAB4158795.1"/>
    <property type="molecule type" value="Genomic_DNA"/>
</dbReference>
<sequence>MAEQSIGMATGVGVAYGDGNGTGYASSRMTAMETKTLSDGVLQVGGLLAMTGNGTATLTIADGAAVVGGYFYENTSSAAIVISTLANATYTVAILVNSTAGSLTVSRSVAGTTIGTYSVRVVVATAAQLSGLTYVTLGTVTVTGAVLSAITPAYTMYGTTTQLPYQSYVTMTGGTATLTTASTAYDVASYSSSSTTSEAIFSAVNSTGIVTVRRAGLYMITSHLVFGTASTGARSSILKVNGTSTQRNMMTPGAATSYSASTWMVVLAANDTVNIAANTLTTAAQSVTDSLFTITRA</sequence>